<sequence length="467" mass="51184">MTFGERDLDAVARAPLGVIDEAFARASRSEQAEAEEWGETALLQAAARQLRRSLPDGEGALVRVRGLITSTAGNEFYMGVYRDGNGKLCTGKYRDRLPPPSLDADDDARVFVRELAILAPIPHSAPWAGDTSVDVNTIIKFTSAKDMPKVGDAVDIVGIRGEGLGQQPVVHCVHYEPFEALDHLDPERVLTQSVEEVRNEIIAFLGRNLGCTTAGEYLLLHMVSRVHSRPRKVCIGSLPLHFRPMTDEATSVLPRRILELYQLLRPHSTMFPLSIASLTSPETLCPRMDYETDVLVPGPLQLASGTALIVDQTVMTEGNLPANALANLRTINSIAHSQVLAYNFMYDVEFSVDIPVLVVAPESKTLVHTVRSVAVGTTAPVPESAVVDDVDEDTLSRWRLYLSTARQMNVEIPSEIATVAERDFVDNKTSESGMHSALNLARLLSASRFESVMSRDSWARAFALLQA</sequence>
<dbReference type="PANTHER" id="PTHR13489">
    <property type="entry name" value="MINI-CHROMOSOME MAINTENANCE COMPLEX-BINDING PROTEIN"/>
    <property type="match status" value="1"/>
</dbReference>
<evidence type="ECO:0008006" key="7">
    <source>
        <dbReference type="Google" id="ProtNLM"/>
    </source>
</evidence>
<dbReference type="InterPro" id="IPR019140">
    <property type="entry name" value="MCM_complex-bd"/>
</dbReference>
<keyword evidence="2" id="KW-0539">Nucleus</keyword>
<accession>A0A0G4IRB1</accession>
<dbReference type="Pfam" id="PF09739">
    <property type="entry name" value="MCM_bind"/>
    <property type="match status" value="2"/>
</dbReference>
<comment type="subcellular location">
    <subcellularLocation>
        <location evidence="1">Nucleus</location>
    </subcellularLocation>
</comment>
<dbReference type="Proteomes" id="UP000290189">
    <property type="component" value="Unassembled WGS sequence"/>
</dbReference>
<organism evidence="3 5">
    <name type="scientific">Plasmodiophora brassicae</name>
    <name type="common">Clubroot disease agent</name>
    <dbReference type="NCBI Taxonomy" id="37360"/>
    <lineage>
        <taxon>Eukaryota</taxon>
        <taxon>Sar</taxon>
        <taxon>Rhizaria</taxon>
        <taxon>Endomyxa</taxon>
        <taxon>Phytomyxea</taxon>
        <taxon>Plasmodiophorida</taxon>
        <taxon>Plasmodiophoridae</taxon>
        <taxon>Plasmodiophora</taxon>
    </lineage>
</organism>
<evidence type="ECO:0000313" key="5">
    <source>
        <dbReference type="Proteomes" id="UP000039324"/>
    </source>
</evidence>
<dbReference type="OrthoDB" id="329666at2759"/>
<gene>
    <name evidence="3" type="ORF">PBRA_005919</name>
    <name evidence="4" type="ORF">PLBR_LOCUS5565</name>
</gene>
<dbReference type="GO" id="GO:0005634">
    <property type="term" value="C:nucleus"/>
    <property type="evidence" value="ECO:0007669"/>
    <property type="project" value="UniProtKB-SubCell"/>
</dbReference>
<proteinExistence type="predicted"/>
<dbReference type="EMBL" id="CDSF01000080">
    <property type="protein sequence ID" value="CEO97805.1"/>
    <property type="molecule type" value="Genomic_DNA"/>
</dbReference>
<evidence type="ECO:0000256" key="1">
    <source>
        <dbReference type="ARBA" id="ARBA00004123"/>
    </source>
</evidence>
<dbReference type="STRING" id="37360.A0A0G4IRB1"/>
<protein>
    <recommendedName>
        <fullName evidence="7">Mini-chromosome maintenance complex-binding protein</fullName>
    </recommendedName>
</protein>
<evidence type="ECO:0000256" key="2">
    <source>
        <dbReference type="ARBA" id="ARBA00023242"/>
    </source>
</evidence>
<dbReference type="PANTHER" id="PTHR13489:SF0">
    <property type="entry name" value="MINI-CHROMOSOME MAINTENANCE COMPLEX-BINDING PROTEIN"/>
    <property type="match status" value="1"/>
</dbReference>
<dbReference type="AlphaFoldDB" id="A0A0G4IRB1"/>
<keyword evidence="5" id="KW-1185">Reference proteome</keyword>
<reference evidence="3 5" key="1">
    <citation type="submission" date="2015-02" db="EMBL/GenBank/DDBJ databases">
        <authorList>
            <person name="Chooi Y.-H."/>
        </authorList>
    </citation>
    <scope>NUCLEOTIDE SEQUENCE [LARGE SCALE GENOMIC DNA]</scope>
    <source>
        <strain evidence="3">E3</strain>
    </source>
</reference>
<evidence type="ECO:0000313" key="3">
    <source>
        <dbReference type="EMBL" id="CEO97805.1"/>
    </source>
</evidence>
<dbReference type="GO" id="GO:0006261">
    <property type="term" value="P:DNA-templated DNA replication"/>
    <property type="evidence" value="ECO:0007669"/>
    <property type="project" value="TreeGrafter"/>
</dbReference>
<evidence type="ECO:0000313" key="6">
    <source>
        <dbReference type="Proteomes" id="UP000290189"/>
    </source>
</evidence>
<evidence type="ECO:0000313" key="4">
    <source>
        <dbReference type="EMBL" id="SPQ98350.1"/>
    </source>
</evidence>
<geneLocation type="mitochondrion" evidence="4"/>
<keyword evidence="4" id="KW-0496">Mitochondrion</keyword>
<dbReference type="Proteomes" id="UP000039324">
    <property type="component" value="Unassembled WGS sequence"/>
</dbReference>
<dbReference type="GO" id="GO:0003682">
    <property type="term" value="F:chromatin binding"/>
    <property type="evidence" value="ECO:0007669"/>
    <property type="project" value="TreeGrafter"/>
</dbReference>
<reference evidence="4 6" key="2">
    <citation type="submission" date="2018-03" db="EMBL/GenBank/DDBJ databases">
        <authorList>
            <person name="Fogelqvist J."/>
        </authorList>
    </citation>
    <scope>NUCLEOTIDE SEQUENCE [LARGE SCALE GENOMIC DNA]</scope>
</reference>
<dbReference type="EMBL" id="OVEO01000009">
    <property type="protein sequence ID" value="SPQ98350.1"/>
    <property type="molecule type" value="Genomic_DNA"/>
</dbReference>
<name>A0A0G4IRB1_PLABS</name>